<proteinExistence type="predicted"/>
<feature type="region of interest" description="Disordered" evidence="1">
    <location>
        <begin position="47"/>
        <end position="75"/>
    </location>
</feature>
<evidence type="ECO:0000313" key="3">
    <source>
        <dbReference type="WBParaSite" id="HCON_00079980-00001"/>
    </source>
</evidence>
<reference evidence="3" key="1">
    <citation type="submission" date="2020-12" db="UniProtKB">
        <authorList>
            <consortium name="WormBaseParasite"/>
        </authorList>
    </citation>
    <scope>IDENTIFICATION</scope>
    <source>
        <strain evidence="3">MHco3</strain>
    </source>
</reference>
<sequence length="154" mass="17018">MHPFFSHGDAASTDTTAKAEKTESAIKPKKAALKTMLLEKSKPFTKTISDAESSQLSLELSRKRSTTSSFSSDDLPFKKNRASDTFLKDLLQQGSKILCLAASKVDQLAPAVSVSSSSETMERLQELEQVIKGFHEQNRKMHKSNEAKLDKVDL</sequence>
<organism evidence="2 3">
    <name type="scientific">Haemonchus contortus</name>
    <name type="common">Barber pole worm</name>
    <dbReference type="NCBI Taxonomy" id="6289"/>
    <lineage>
        <taxon>Eukaryota</taxon>
        <taxon>Metazoa</taxon>
        <taxon>Ecdysozoa</taxon>
        <taxon>Nematoda</taxon>
        <taxon>Chromadorea</taxon>
        <taxon>Rhabditida</taxon>
        <taxon>Rhabditina</taxon>
        <taxon>Rhabditomorpha</taxon>
        <taxon>Strongyloidea</taxon>
        <taxon>Trichostrongylidae</taxon>
        <taxon>Haemonchus</taxon>
    </lineage>
</organism>
<dbReference type="AlphaFoldDB" id="A0A7I4YCB0"/>
<keyword evidence="2" id="KW-1185">Reference proteome</keyword>
<dbReference type="WBParaSite" id="HCON_00079980-00001">
    <property type="protein sequence ID" value="HCON_00079980-00001"/>
    <property type="gene ID" value="HCON_00079980"/>
</dbReference>
<evidence type="ECO:0000256" key="1">
    <source>
        <dbReference type="SAM" id="MobiDB-lite"/>
    </source>
</evidence>
<feature type="region of interest" description="Disordered" evidence="1">
    <location>
        <begin position="1"/>
        <end position="25"/>
    </location>
</feature>
<dbReference type="Proteomes" id="UP000025227">
    <property type="component" value="Unplaced"/>
</dbReference>
<evidence type="ECO:0000313" key="2">
    <source>
        <dbReference type="Proteomes" id="UP000025227"/>
    </source>
</evidence>
<protein>
    <submittedName>
        <fullName evidence="3">Uncharacterized protein</fullName>
    </submittedName>
</protein>
<feature type="compositionally biased region" description="Polar residues" evidence="1">
    <location>
        <begin position="47"/>
        <end position="58"/>
    </location>
</feature>
<name>A0A7I4YCB0_HAECO</name>
<accession>A0A7I4YCB0</accession>